<proteinExistence type="predicted"/>
<dbReference type="SUPFAM" id="SSF50985">
    <property type="entry name" value="RCC1/BLIP-II"/>
    <property type="match status" value="2"/>
</dbReference>
<dbReference type="PANTHER" id="PTHR45982">
    <property type="entry name" value="REGULATOR OF CHROMOSOME CONDENSATION"/>
    <property type="match status" value="1"/>
</dbReference>
<dbReference type="InterPro" id="IPR051553">
    <property type="entry name" value="Ran_GTPase-activating"/>
</dbReference>
<dbReference type="KEGG" id="lse:F1C12_03930"/>
<feature type="chain" id="PRO_5038678422" description="Chromosome condensation regulator RCC1" evidence="1">
    <location>
        <begin position="33"/>
        <end position="494"/>
    </location>
</feature>
<keyword evidence="1" id="KW-0732">Signal</keyword>
<organism evidence="2 3">
    <name type="scientific">Leifsonia shinshuensis</name>
    <dbReference type="NCBI Taxonomy" id="150026"/>
    <lineage>
        <taxon>Bacteria</taxon>
        <taxon>Bacillati</taxon>
        <taxon>Actinomycetota</taxon>
        <taxon>Actinomycetes</taxon>
        <taxon>Micrococcales</taxon>
        <taxon>Microbacteriaceae</taxon>
        <taxon>Leifsonia</taxon>
    </lineage>
</organism>
<protein>
    <recommendedName>
        <fullName evidence="4">Chromosome condensation regulator RCC1</fullName>
    </recommendedName>
</protein>
<evidence type="ECO:0000313" key="2">
    <source>
        <dbReference type="EMBL" id="QNE34367.1"/>
    </source>
</evidence>
<feature type="signal peptide" evidence="1">
    <location>
        <begin position="1"/>
        <end position="32"/>
    </location>
</feature>
<evidence type="ECO:0000256" key="1">
    <source>
        <dbReference type="SAM" id="SignalP"/>
    </source>
</evidence>
<dbReference type="InterPro" id="IPR009091">
    <property type="entry name" value="RCC1/BLIP-II"/>
</dbReference>
<name>A0A7G6Y7A2_9MICO</name>
<dbReference type="EMBL" id="CP043641">
    <property type="protein sequence ID" value="QNE34367.1"/>
    <property type="molecule type" value="Genomic_DNA"/>
</dbReference>
<dbReference type="RefSeq" id="WP_185277532.1">
    <property type="nucleotide sequence ID" value="NZ_CP043641.1"/>
</dbReference>
<dbReference type="PANTHER" id="PTHR45982:SF1">
    <property type="entry name" value="REGULATOR OF CHROMOSOME CONDENSATION"/>
    <property type="match status" value="1"/>
</dbReference>
<evidence type="ECO:0000313" key="3">
    <source>
        <dbReference type="Proteomes" id="UP000515511"/>
    </source>
</evidence>
<accession>A0A7G6Y7A2</accession>
<dbReference type="Gene3D" id="2.130.10.30">
    <property type="entry name" value="Regulator of chromosome condensation 1/beta-lactamase-inhibitor protein II"/>
    <property type="match status" value="2"/>
</dbReference>
<dbReference type="AlphaFoldDB" id="A0A7G6Y7A2"/>
<dbReference type="Proteomes" id="UP000515511">
    <property type="component" value="Chromosome"/>
</dbReference>
<reference evidence="3" key="1">
    <citation type="submission" date="2019-09" db="EMBL/GenBank/DDBJ databases">
        <title>Antimicrobial potential of Antarctic Bacteria.</title>
        <authorList>
            <person name="Benaud N."/>
            <person name="Edwards R.J."/>
            <person name="Ferrari B.C."/>
        </authorList>
    </citation>
    <scope>NUCLEOTIDE SEQUENCE [LARGE SCALE GENOMIC DNA]</scope>
    <source>
        <strain evidence="3">INR9</strain>
    </source>
</reference>
<evidence type="ECO:0008006" key="4">
    <source>
        <dbReference type="Google" id="ProtNLM"/>
    </source>
</evidence>
<gene>
    <name evidence="2" type="ORF">F1C12_03930</name>
</gene>
<sequence>MTRRPITRIRRSAAARAAGMTTLVAIALAAVAGVPSTTAAYTDTAAAETSPTDTPLLTQAARMIPTNTYLANTATALQDDGTLWVWGFRGNGLAGNGTLTVPSTASPSPVVLPNDGYTGANHRYIVKVAGTSLDDFYPTDINYTGLAALSDDGQVYTWGGSNTNNVMGRPSTPIPYTQPGPVAIPGTVVDLRSSSGVFMALTSTGDLYTWGNAQGRGITGQGSATASSPTPSLIMSGVHSIGAGMWNGWAVRGNFDPNDPTTGVFWWGWANAGSSYASDPSGDNLGTNQYTPTRSTGLSPFAQSGCDTVGVVMGSPADQCSIESLTGHYFGNQLVAVGGHLVTWGDASNFGTGRAYVSGPISATPIALTLPNDDLVKQIAPSQDYVEVLGMSGQVYIYGRYSFARGPDPVSGTASTTNIVTPTPLLPLGDTVSAVGAFGYSGTALNADGSFVNWGGSTAGGNNNTYSSIINSWAANTTPTNAVQGLTTMITPGS</sequence>